<dbReference type="GO" id="GO:0016788">
    <property type="term" value="F:hydrolase activity, acting on ester bonds"/>
    <property type="evidence" value="ECO:0007669"/>
    <property type="project" value="TreeGrafter"/>
</dbReference>
<evidence type="ECO:0000313" key="3">
    <source>
        <dbReference type="Proteomes" id="UP000039865"/>
    </source>
</evidence>
<proteinExistence type="predicted"/>
<dbReference type="GO" id="GO:0005737">
    <property type="term" value="C:cytoplasm"/>
    <property type="evidence" value="ECO:0007669"/>
    <property type="project" value="TreeGrafter"/>
</dbReference>
<dbReference type="SUPFAM" id="SSF56300">
    <property type="entry name" value="Metallo-dependent phosphatases"/>
    <property type="match status" value="1"/>
</dbReference>
<dbReference type="OrthoDB" id="429461at2759"/>
<organism evidence="2 3">
    <name type="scientific">Stylonychia lemnae</name>
    <name type="common">Ciliate</name>
    <dbReference type="NCBI Taxonomy" id="5949"/>
    <lineage>
        <taxon>Eukaryota</taxon>
        <taxon>Sar</taxon>
        <taxon>Alveolata</taxon>
        <taxon>Ciliophora</taxon>
        <taxon>Intramacronucleata</taxon>
        <taxon>Spirotrichea</taxon>
        <taxon>Stichotrichia</taxon>
        <taxon>Sporadotrichida</taxon>
        <taxon>Oxytrichidae</taxon>
        <taxon>Stylonychinae</taxon>
        <taxon>Stylonychia</taxon>
    </lineage>
</organism>
<dbReference type="InParanoid" id="A0A078AX49"/>
<feature type="transmembrane region" description="Helical" evidence="1">
    <location>
        <begin position="190"/>
        <end position="208"/>
    </location>
</feature>
<dbReference type="PANTHER" id="PTHR32440">
    <property type="entry name" value="PHOSPHATASE DCR2-RELATED-RELATED"/>
    <property type="match status" value="1"/>
</dbReference>
<protein>
    <recommendedName>
        <fullName evidence="4">Metallophosphoesterase</fullName>
    </recommendedName>
</protein>
<keyword evidence="1" id="KW-0472">Membrane</keyword>
<name>A0A078AX49_STYLE</name>
<evidence type="ECO:0000256" key="1">
    <source>
        <dbReference type="SAM" id="Phobius"/>
    </source>
</evidence>
<sequence length="235" mass="27078">MYRVWSLDSGAGSGCPNYRGYDCIRKNQIDWIGQEFNKISKDDPSRGKGILFMHIPIQEYLYMFNEGNIVGKAGEEICCQAGNTGLFQVIKDTNGVDWISSCHDHHNDFYGIYKGITMAYGRKTGYGQIGPNGLKKGARVFEISIDPHYQVKTWIRQEDKSIDYQEEYIDKPFIPQTQDYCCVQSDILRFLNYKLIMVILLGITYFLADSLMFRQKQRGRINKNKDSKQCIVAVE</sequence>
<evidence type="ECO:0000313" key="2">
    <source>
        <dbReference type="EMBL" id="CDW85827.1"/>
    </source>
</evidence>
<keyword evidence="3" id="KW-1185">Reference proteome</keyword>
<keyword evidence="1" id="KW-1133">Transmembrane helix</keyword>
<dbReference type="EMBL" id="CCKQ01014081">
    <property type="protein sequence ID" value="CDW85827.1"/>
    <property type="molecule type" value="Genomic_DNA"/>
</dbReference>
<dbReference type="AlphaFoldDB" id="A0A078AX49"/>
<reference evidence="2 3" key="1">
    <citation type="submission" date="2014-06" db="EMBL/GenBank/DDBJ databases">
        <authorList>
            <person name="Swart Estienne"/>
        </authorList>
    </citation>
    <scope>NUCLEOTIDE SEQUENCE [LARGE SCALE GENOMIC DNA]</scope>
    <source>
        <strain evidence="2 3">130c</strain>
    </source>
</reference>
<dbReference type="Proteomes" id="UP000039865">
    <property type="component" value="Unassembled WGS sequence"/>
</dbReference>
<accession>A0A078AX49</accession>
<evidence type="ECO:0008006" key="4">
    <source>
        <dbReference type="Google" id="ProtNLM"/>
    </source>
</evidence>
<dbReference type="PANTHER" id="PTHR32440:SF11">
    <property type="entry name" value="METALLOPHOSPHOESTERASE DOMAIN-CONTAINING PROTEIN"/>
    <property type="match status" value="1"/>
</dbReference>
<dbReference type="InterPro" id="IPR029052">
    <property type="entry name" value="Metallo-depent_PP-like"/>
</dbReference>
<keyword evidence="1" id="KW-0812">Transmembrane</keyword>
<gene>
    <name evidence="2" type="primary">Contig9673.g10343</name>
    <name evidence="2" type="ORF">STYLEM_14914</name>
</gene>